<evidence type="ECO:0000313" key="1">
    <source>
        <dbReference type="EMBL" id="CAG8765303.1"/>
    </source>
</evidence>
<name>A0A9N9J5A1_9GLOM</name>
<comment type="caution">
    <text evidence="1">The sequence shown here is derived from an EMBL/GenBank/DDBJ whole genome shotgun (WGS) entry which is preliminary data.</text>
</comment>
<protein>
    <submittedName>
        <fullName evidence="1">19093_t:CDS:1</fullName>
    </submittedName>
</protein>
<sequence>PNEEYYPVNVISLRYTPDLKILLDLKQKDNSNTDCLIDEFSPAELQLDYSSQQSRKLSTIEEKTELVTTIKESKLASRLFRPTSTLSKSSSSDGSNELDIKDLAASEEEKIDQEDSFVTKQNRRVYNSIDAFSRILEERDINVLATEKNGEGDGNSENKDISNNSTCRTNINLSIPTIFTSEHSPTDISSILLPSISDLDSVHSDKSILSDTYSAIKDDHSDVSVSLYPSPVPISNVTPLRNFKDGRI</sequence>
<gene>
    <name evidence="1" type="ORF">RFULGI_LOCUS14632</name>
</gene>
<proteinExistence type="predicted"/>
<dbReference type="Proteomes" id="UP000789396">
    <property type="component" value="Unassembled WGS sequence"/>
</dbReference>
<feature type="non-terminal residue" evidence="1">
    <location>
        <position position="248"/>
    </location>
</feature>
<accession>A0A9N9J5A1</accession>
<dbReference type="EMBL" id="CAJVPZ010043223">
    <property type="protein sequence ID" value="CAG8765303.1"/>
    <property type="molecule type" value="Genomic_DNA"/>
</dbReference>
<reference evidence="1" key="1">
    <citation type="submission" date="2021-06" db="EMBL/GenBank/DDBJ databases">
        <authorList>
            <person name="Kallberg Y."/>
            <person name="Tangrot J."/>
            <person name="Rosling A."/>
        </authorList>
    </citation>
    <scope>NUCLEOTIDE SEQUENCE</scope>
    <source>
        <strain evidence="1">IN212</strain>
    </source>
</reference>
<keyword evidence="2" id="KW-1185">Reference proteome</keyword>
<dbReference type="AlphaFoldDB" id="A0A9N9J5A1"/>
<feature type="non-terminal residue" evidence="1">
    <location>
        <position position="1"/>
    </location>
</feature>
<organism evidence="1 2">
    <name type="scientific">Racocetra fulgida</name>
    <dbReference type="NCBI Taxonomy" id="60492"/>
    <lineage>
        <taxon>Eukaryota</taxon>
        <taxon>Fungi</taxon>
        <taxon>Fungi incertae sedis</taxon>
        <taxon>Mucoromycota</taxon>
        <taxon>Glomeromycotina</taxon>
        <taxon>Glomeromycetes</taxon>
        <taxon>Diversisporales</taxon>
        <taxon>Gigasporaceae</taxon>
        <taxon>Racocetra</taxon>
    </lineage>
</organism>
<evidence type="ECO:0000313" key="2">
    <source>
        <dbReference type="Proteomes" id="UP000789396"/>
    </source>
</evidence>